<reference evidence="2 3" key="1">
    <citation type="submission" date="2018-03" db="EMBL/GenBank/DDBJ databases">
        <title>Bacillus urumqiensis sp. nov., a moderately haloalkaliphilic bacterium isolated from a salt lake.</title>
        <authorList>
            <person name="Zhao B."/>
            <person name="Liao Z."/>
        </authorList>
    </citation>
    <scope>NUCLEOTIDE SEQUENCE [LARGE SCALE GENOMIC DNA]</scope>
    <source>
        <strain evidence="2 3">BZ-SZ-XJ18</strain>
    </source>
</reference>
<gene>
    <name evidence="2" type="ORF">C6I21_15995</name>
</gene>
<dbReference type="OrthoDB" id="2390014at2"/>
<sequence>MSEPQIMAKWLKKSIAASAISAAGYYLSKEENRQKVAHYAKRALAEVKGETKEDRKPDYYEKVGHSDPEDLQDNSMVDEGAQFSVNYYNENIKDSDNKNQQS</sequence>
<evidence type="ECO:0000313" key="2">
    <source>
        <dbReference type="EMBL" id="PRO64228.1"/>
    </source>
</evidence>
<evidence type="ECO:0008006" key="4">
    <source>
        <dbReference type="Google" id="ProtNLM"/>
    </source>
</evidence>
<feature type="compositionally biased region" description="Basic and acidic residues" evidence="1">
    <location>
        <begin position="46"/>
        <end position="68"/>
    </location>
</feature>
<dbReference type="AlphaFoldDB" id="A0A2P6MD67"/>
<organism evidence="2 3">
    <name type="scientific">Alkalicoccus urumqiensis</name>
    <name type="common">Bacillus urumqiensis</name>
    <dbReference type="NCBI Taxonomy" id="1548213"/>
    <lineage>
        <taxon>Bacteria</taxon>
        <taxon>Bacillati</taxon>
        <taxon>Bacillota</taxon>
        <taxon>Bacilli</taxon>
        <taxon>Bacillales</taxon>
        <taxon>Bacillaceae</taxon>
        <taxon>Alkalicoccus</taxon>
    </lineage>
</organism>
<comment type="caution">
    <text evidence="2">The sequence shown here is derived from an EMBL/GenBank/DDBJ whole genome shotgun (WGS) entry which is preliminary data.</text>
</comment>
<protein>
    <recommendedName>
        <fullName evidence="4">YtxH domain-containing protein</fullName>
    </recommendedName>
</protein>
<keyword evidence="3" id="KW-1185">Reference proteome</keyword>
<proteinExistence type="predicted"/>
<name>A0A2P6MD67_ALKUR</name>
<dbReference type="EMBL" id="PVNS01000023">
    <property type="protein sequence ID" value="PRO64228.1"/>
    <property type="molecule type" value="Genomic_DNA"/>
</dbReference>
<evidence type="ECO:0000256" key="1">
    <source>
        <dbReference type="SAM" id="MobiDB-lite"/>
    </source>
</evidence>
<feature type="region of interest" description="Disordered" evidence="1">
    <location>
        <begin position="46"/>
        <end position="80"/>
    </location>
</feature>
<dbReference type="Proteomes" id="UP000243650">
    <property type="component" value="Unassembled WGS sequence"/>
</dbReference>
<evidence type="ECO:0000313" key="3">
    <source>
        <dbReference type="Proteomes" id="UP000243650"/>
    </source>
</evidence>
<accession>A0A2P6MD67</accession>